<evidence type="ECO:0000256" key="7">
    <source>
        <dbReference type="ARBA" id="ARBA00023033"/>
    </source>
</evidence>
<dbReference type="InterPro" id="IPR020946">
    <property type="entry name" value="Flavin_mOase-like"/>
</dbReference>
<keyword evidence="9" id="KW-1185">Reference proteome</keyword>
<accession>A0A3E0H4W0</accession>
<evidence type="ECO:0000313" key="8">
    <source>
        <dbReference type="EMBL" id="REH38277.1"/>
    </source>
</evidence>
<comment type="cofactor">
    <cofactor evidence="1">
        <name>FAD</name>
        <dbReference type="ChEBI" id="CHEBI:57692"/>
    </cofactor>
</comment>
<keyword evidence="6" id="KW-0560">Oxidoreductase</keyword>
<sequence length="497" mass="56008">MGGQDTSVVIIGTGFSGLGMAIQLKQAGRHDFVILEKAADVGGTWRDNTYPGCACDIPSHLYSFSYEQNPEWSRLYAGQREIWDYLRICADKHNLREHIRFGVKVIGAAFDDETKRWTVRTESGDTYTADAIVAGIGALHIPSVPDLPGMERFQGESFHSAQWNHDYDLTGKRVAVIGTGASAIQFVPEIAKQVEHLTLFQRTPAWVMPKADRPVTKVEKTFFRNLPFTQWLQRTALFWALDSRALAFTFNPKLMDFASRPVRKQIKEQVHDPDLRRKLTPEYTMGCKRVLISNDYYPTFNRPNVELVTEGVTEVREHSVVTADGVEHEVDAIVFGTGFHVTDAFDYLDIKGRDGVDLTSQWREKGLETYLGIGVSGFPNLFFLLGPNTGLGHNSVVLMIEAQARYVLECLTTLADHDVAAMDVRPAPQRKFNLEIQRKLRKGVWTVGGCNSWYLDSAGVNRTVWPGFVWQYVLRTRKVELADYELLARTRTAAPVG</sequence>
<evidence type="ECO:0000313" key="9">
    <source>
        <dbReference type="Proteomes" id="UP000256269"/>
    </source>
</evidence>
<dbReference type="PANTHER" id="PTHR42877:SF4">
    <property type="entry name" value="FAD_NAD(P)-BINDING DOMAIN-CONTAINING PROTEIN-RELATED"/>
    <property type="match status" value="1"/>
</dbReference>
<evidence type="ECO:0000256" key="6">
    <source>
        <dbReference type="ARBA" id="ARBA00023002"/>
    </source>
</evidence>
<evidence type="ECO:0000256" key="2">
    <source>
        <dbReference type="ARBA" id="ARBA00010139"/>
    </source>
</evidence>
<name>A0A3E0H4W0_9PSEU</name>
<dbReference type="Gene3D" id="3.50.50.60">
    <property type="entry name" value="FAD/NAD(P)-binding domain"/>
    <property type="match status" value="2"/>
</dbReference>
<dbReference type="GO" id="GO:0050661">
    <property type="term" value="F:NADP binding"/>
    <property type="evidence" value="ECO:0007669"/>
    <property type="project" value="InterPro"/>
</dbReference>
<dbReference type="FunFam" id="3.50.50.60:FF:000214">
    <property type="entry name" value="PROBABLE MONOOXYGENASE"/>
    <property type="match status" value="1"/>
</dbReference>
<keyword evidence="3" id="KW-0285">Flavoprotein</keyword>
<evidence type="ECO:0000256" key="4">
    <source>
        <dbReference type="ARBA" id="ARBA00022827"/>
    </source>
</evidence>
<reference evidence="8 9" key="1">
    <citation type="submission" date="2018-08" db="EMBL/GenBank/DDBJ databases">
        <title>Genomic Encyclopedia of Archaeal and Bacterial Type Strains, Phase II (KMG-II): from individual species to whole genera.</title>
        <authorList>
            <person name="Goeker M."/>
        </authorList>
    </citation>
    <scope>NUCLEOTIDE SEQUENCE [LARGE SCALE GENOMIC DNA]</scope>
    <source>
        <strain evidence="8 9">DSM 45791</strain>
    </source>
</reference>
<keyword evidence="5" id="KW-0521">NADP</keyword>
<dbReference type="PANTHER" id="PTHR42877">
    <property type="entry name" value="L-ORNITHINE N(5)-MONOOXYGENASE-RELATED"/>
    <property type="match status" value="1"/>
</dbReference>
<dbReference type="Pfam" id="PF00743">
    <property type="entry name" value="FMO-like"/>
    <property type="match status" value="1"/>
</dbReference>
<dbReference type="InterPro" id="IPR036188">
    <property type="entry name" value="FAD/NAD-bd_sf"/>
</dbReference>
<dbReference type="InterPro" id="IPR051209">
    <property type="entry name" value="FAD-bind_Monooxygenase_sf"/>
</dbReference>
<dbReference type="OrthoDB" id="5168853at2"/>
<dbReference type="SUPFAM" id="SSF51905">
    <property type="entry name" value="FAD/NAD(P)-binding domain"/>
    <property type="match status" value="1"/>
</dbReference>
<dbReference type="EMBL" id="QUNO01000014">
    <property type="protein sequence ID" value="REH38277.1"/>
    <property type="molecule type" value="Genomic_DNA"/>
</dbReference>
<proteinExistence type="inferred from homology"/>
<keyword evidence="7" id="KW-0503">Monooxygenase</keyword>
<organism evidence="8 9">
    <name type="scientific">Kutzneria buriramensis</name>
    <dbReference type="NCBI Taxonomy" id="1045776"/>
    <lineage>
        <taxon>Bacteria</taxon>
        <taxon>Bacillati</taxon>
        <taxon>Actinomycetota</taxon>
        <taxon>Actinomycetes</taxon>
        <taxon>Pseudonocardiales</taxon>
        <taxon>Pseudonocardiaceae</taxon>
        <taxon>Kutzneria</taxon>
    </lineage>
</organism>
<evidence type="ECO:0000256" key="3">
    <source>
        <dbReference type="ARBA" id="ARBA00022630"/>
    </source>
</evidence>
<dbReference type="RefSeq" id="WP_116179114.1">
    <property type="nucleotide sequence ID" value="NZ_CP144375.1"/>
</dbReference>
<comment type="similarity">
    <text evidence="2">Belongs to the FAD-binding monooxygenase family.</text>
</comment>
<comment type="caution">
    <text evidence="8">The sequence shown here is derived from an EMBL/GenBank/DDBJ whole genome shotgun (WGS) entry which is preliminary data.</text>
</comment>
<gene>
    <name evidence="8" type="ORF">BCF44_114303</name>
</gene>
<protein>
    <submittedName>
        <fullName evidence="8">Cation diffusion facilitator CzcD-associated flavoprotein CzcO</fullName>
    </submittedName>
</protein>
<evidence type="ECO:0000256" key="1">
    <source>
        <dbReference type="ARBA" id="ARBA00001974"/>
    </source>
</evidence>
<keyword evidence="4" id="KW-0274">FAD</keyword>
<dbReference type="Proteomes" id="UP000256269">
    <property type="component" value="Unassembled WGS sequence"/>
</dbReference>
<evidence type="ECO:0000256" key="5">
    <source>
        <dbReference type="ARBA" id="ARBA00022857"/>
    </source>
</evidence>
<dbReference type="AlphaFoldDB" id="A0A3E0H4W0"/>
<dbReference type="GO" id="GO:0004499">
    <property type="term" value="F:N,N-dimethylaniline monooxygenase activity"/>
    <property type="evidence" value="ECO:0007669"/>
    <property type="project" value="InterPro"/>
</dbReference>
<dbReference type="GO" id="GO:0050660">
    <property type="term" value="F:flavin adenine dinucleotide binding"/>
    <property type="evidence" value="ECO:0007669"/>
    <property type="project" value="InterPro"/>
</dbReference>